<protein>
    <submittedName>
        <fullName evidence="1">Uncharacterized protein</fullName>
    </submittedName>
</protein>
<evidence type="ECO:0000313" key="1">
    <source>
        <dbReference type="EMBL" id="PSV00439.1"/>
    </source>
</evidence>
<organism evidence="1 2">
    <name type="scientific">Photobacterium kishitanii</name>
    <dbReference type="NCBI Taxonomy" id="318456"/>
    <lineage>
        <taxon>Bacteria</taxon>
        <taxon>Pseudomonadati</taxon>
        <taxon>Pseudomonadota</taxon>
        <taxon>Gammaproteobacteria</taxon>
        <taxon>Vibrionales</taxon>
        <taxon>Vibrionaceae</taxon>
        <taxon>Photobacterium</taxon>
    </lineage>
</organism>
<sequence>MNKPTTKIELVIRRNHKNVMIAAVMLSENFKVGDIAAMEMFGKVTNGKIHLFISKAMYSPKNEYGETFESVDLSDLATEEIWRKCKSDQPLFGGVIIGRDMDMLFSFEESDQISRTALISVVQDDNDIIDVDEHAVYRSSVGTEYSNGFEFTLEKDESKETAVLLKELRGDTISSFYRKPFFTLFDGTKYRLSSLADNKTNLLYLRKNEDIIKHGKPTEETLKMLGDYGLNCSLEHDFFDYIREIYKAEPIFLDKFSRLLTEEEHERISNASLAIINTAMNLKK</sequence>
<evidence type="ECO:0000313" key="2">
    <source>
        <dbReference type="Proteomes" id="UP000241426"/>
    </source>
</evidence>
<accession>A0A2T3KLA6</accession>
<dbReference type="AlphaFoldDB" id="A0A2T3KLA6"/>
<name>A0A2T3KLA6_9GAMM</name>
<dbReference type="Proteomes" id="UP000241426">
    <property type="component" value="Unassembled WGS sequence"/>
</dbReference>
<dbReference type="RefSeq" id="WP_107289069.1">
    <property type="nucleotide sequence ID" value="NZ_PYNF01000003.1"/>
</dbReference>
<dbReference type="EMBL" id="PYNF01000003">
    <property type="protein sequence ID" value="PSV00439.1"/>
    <property type="molecule type" value="Genomic_DNA"/>
</dbReference>
<comment type="caution">
    <text evidence="1">The sequence shown here is derived from an EMBL/GenBank/DDBJ whole genome shotgun (WGS) entry which is preliminary data.</text>
</comment>
<reference evidence="1 2" key="1">
    <citation type="submission" date="2018-01" db="EMBL/GenBank/DDBJ databases">
        <title>Whole genome sequencing of Histamine producing bacteria.</title>
        <authorList>
            <person name="Butler K."/>
        </authorList>
    </citation>
    <scope>NUCLEOTIDE SEQUENCE [LARGE SCALE GENOMIC DNA]</scope>
    <source>
        <strain evidence="1 2">FS-7.2</strain>
    </source>
</reference>
<proteinExistence type="predicted"/>
<gene>
    <name evidence="1" type="ORF">C9J27_04725</name>
</gene>